<keyword evidence="2 6" id="KW-0812">Transmembrane</keyword>
<feature type="transmembrane region" description="Helical" evidence="6">
    <location>
        <begin position="318"/>
        <end position="340"/>
    </location>
</feature>
<dbReference type="GO" id="GO:0008360">
    <property type="term" value="P:regulation of cell shape"/>
    <property type="evidence" value="ECO:0007669"/>
    <property type="project" value="UniProtKB-KW"/>
</dbReference>
<dbReference type="InterPro" id="IPR001182">
    <property type="entry name" value="FtsW/RodA"/>
</dbReference>
<organism evidence="7 8">
    <name type="scientific">Candidatus Nomurabacteria bacterium CG1_02_47_685</name>
    <dbReference type="NCBI Taxonomy" id="1805282"/>
    <lineage>
        <taxon>Bacteria</taxon>
        <taxon>Candidatus Nomuraibacteriota</taxon>
    </lineage>
</organism>
<comment type="subcellular location">
    <subcellularLocation>
        <location evidence="1">Membrane</location>
        <topology evidence="1">Multi-pass membrane protein</topology>
    </subcellularLocation>
</comment>
<evidence type="ECO:0000256" key="4">
    <source>
        <dbReference type="ARBA" id="ARBA00022989"/>
    </source>
</evidence>
<dbReference type="GO" id="GO:0032153">
    <property type="term" value="C:cell division site"/>
    <property type="evidence" value="ECO:0007669"/>
    <property type="project" value="TreeGrafter"/>
</dbReference>
<comment type="caution">
    <text evidence="7">The sequence shown here is derived from an EMBL/GenBank/DDBJ whole genome shotgun (WGS) entry which is preliminary data.</text>
</comment>
<dbReference type="GO" id="GO:0015648">
    <property type="term" value="F:lipid-linked peptidoglycan transporter activity"/>
    <property type="evidence" value="ECO:0007669"/>
    <property type="project" value="TreeGrafter"/>
</dbReference>
<gene>
    <name evidence="7" type="ORF">AUJ44_03505</name>
</gene>
<accession>A0A1J4VBM6</accession>
<feature type="transmembrane region" description="Helical" evidence="6">
    <location>
        <begin position="30"/>
        <end position="49"/>
    </location>
</feature>
<feature type="transmembrane region" description="Helical" evidence="6">
    <location>
        <begin position="154"/>
        <end position="170"/>
    </location>
</feature>
<proteinExistence type="predicted"/>
<dbReference type="Proteomes" id="UP000183206">
    <property type="component" value="Unassembled WGS sequence"/>
</dbReference>
<feature type="transmembrane region" description="Helical" evidence="6">
    <location>
        <begin position="176"/>
        <end position="193"/>
    </location>
</feature>
<name>A0A1J4VBM6_9BACT</name>
<dbReference type="GO" id="GO:0005886">
    <property type="term" value="C:plasma membrane"/>
    <property type="evidence" value="ECO:0007669"/>
    <property type="project" value="TreeGrafter"/>
</dbReference>
<reference evidence="7 8" key="1">
    <citation type="journal article" date="2016" name="Environ. Microbiol.">
        <title>Genomic resolution of a cold subsurface aquifer community provides metabolic insights for novel microbes adapted to high CO concentrations.</title>
        <authorList>
            <person name="Probst A.J."/>
            <person name="Castelle C.J."/>
            <person name="Singh A."/>
            <person name="Brown C.T."/>
            <person name="Anantharaman K."/>
            <person name="Sharon I."/>
            <person name="Hug L.A."/>
            <person name="Burstein D."/>
            <person name="Emerson J.B."/>
            <person name="Thomas B.C."/>
            <person name="Banfield J.F."/>
        </authorList>
    </citation>
    <scope>NUCLEOTIDE SEQUENCE [LARGE SCALE GENOMIC DNA]</scope>
    <source>
        <strain evidence="7">CG1_02_47_685</strain>
    </source>
</reference>
<dbReference type="STRING" id="1805282.AUJ44_03505"/>
<dbReference type="InterPro" id="IPR011923">
    <property type="entry name" value="RodA/MrdB"/>
</dbReference>
<dbReference type="GO" id="GO:0051301">
    <property type="term" value="P:cell division"/>
    <property type="evidence" value="ECO:0007669"/>
    <property type="project" value="InterPro"/>
</dbReference>
<dbReference type="PANTHER" id="PTHR30474">
    <property type="entry name" value="CELL CYCLE PROTEIN"/>
    <property type="match status" value="1"/>
</dbReference>
<feature type="transmembrane region" description="Helical" evidence="6">
    <location>
        <begin position="286"/>
        <end position="306"/>
    </location>
</feature>
<dbReference type="PANTHER" id="PTHR30474:SF1">
    <property type="entry name" value="PEPTIDOGLYCAN GLYCOSYLTRANSFERASE MRDB"/>
    <property type="match status" value="1"/>
</dbReference>
<keyword evidence="4 6" id="KW-1133">Transmembrane helix</keyword>
<keyword evidence="5 6" id="KW-0472">Membrane</keyword>
<dbReference type="Pfam" id="PF01098">
    <property type="entry name" value="FTSW_RODA_SPOVE"/>
    <property type="match status" value="1"/>
</dbReference>
<keyword evidence="3" id="KW-0133">Cell shape</keyword>
<evidence type="ECO:0000256" key="5">
    <source>
        <dbReference type="ARBA" id="ARBA00023136"/>
    </source>
</evidence>
<dbReference type="AlphaFoldDB" id="A0A1J4VBM6"/>
<evidence type="ECO:0000256" key="6">
    <source>
        <dbReference type="SAM" id="Phobius"/>
    </source>
</evidence>
<sequence>MKPSFLEIAKNFGVSPFRPARGGRSLSVDWTLFFATIPLLCAGLVTMNSFTGDNYFFEKQIIWITAAFLVFFMFSLFDFRFLKRTNVLMALFAIAIAVLIGLFVLNHAVKGARSWLDFGAFSLQPSDPVKILVILILAKYFSRRHVEIAHIKHVLISGFYAFVPFVLVLLQPDFGSAVIIFLIWLGMVMVSGISKKHLAGVFLLGVLAAGLLWSFVFKDYQKDRIMTFIHPLTDIQGAGYNAYQSTIAVGSGETLGKGVGYGTQSRLRFLPEYQTDFIFAAFAEEWGFVGVVILFALFGVIIWRVLAGAILGVSNFEILFGMGVAIMFMSHIMVNVGMNIGLLPVTGTPLPFLSYGGSHLITEFAALGMLQGMRRYNRAAHKDDTTHEFLGI</sequence>
<dbReference type="NCBIfam" id="TIGR02210">
    <property type="entry name" value="rodA_shape"/>
    <property type="match status" value="1"/>
</dbReference>
<feature type="transmembrane region" description="Helical" evidence="6">
    <location>
        <begin position="198"/>
        <end position="216"/>
    </location>
</feature>
<evidence type="ECO:0000256" key="2">
    <source>
        <dbReference type="ARBA" id="ARBA00022692"/>
    </source>
</evidence>
<dbReference type="EMBL" id="MNVO01000053">
    <property type="protein sequence ID" value="OIO31958.1"/>
    <property type="molecule type" value="Genomic_DNA"/>
</dbReference>
<evidence type="ECO:0000313" key="8">
    <source>
        <dbReference type="Proteomes" id="UP000183206"/>
    </source>
</evidence>
<feature type="transmembrane region" description="Helical" evidence="6">
    <location>
        <begin position="86"/>
        <end position="105"/>
    </location>
</feature>
<evidence type="ECO:0000256" key="3">
    <source>
        <dbReference type="ARBA" id="ARBA00022960"/>
    </source>
</evidence>
<feature type="transmembrane region" description="Helical" evidence="6">
    <location>
        <begin position="352"/>
        <end position="370"/>
    </location>
</feature>
<evidence type="ECO:0000313" key="7">
    <source>
        <dbReference type="EMBL" id="OIO31958.1"/>
    </source>
</evidence>
<protein>
    <submittedName>
        <fullName evidence="7">Rod shape-determining protein RodA</fullName>
    </submittedName>
</protein>
<feature type="transmembrane region" description="Helical" evidence="6">
    <location>
        <begin position="61"/>
        <end position="79"/>
    </location>
</feature>
<feature type="transmembrane region" description="Helical" evidence="6">
    <location>
        <begin position="125"/>
        <end position="142"/>
    </location>
</feature>
<evidence type="ECO:0000256" key="1">
    <source>
        <dbReference type="ARBA" id="ARBA00004141"/>
    </source>
</evidence>